<reference evidence="10 11" key="1">
    <citation type="submission" date="2023-11" db="EMBL/GenBank/DDBJ databases">
        <title>Draft genome sequence of a psychrophilic Clostridium strain from permafrost water brine.</title>
        <authorList>
            <person name="Shcherbakova V.A."/>
            <person name="Trubitsyn V.E."/>
            <person name="Zakharyuk A.G."/>
        </authorList>
    </citation>
    <scope>NUCLEOTIDE SEQUENCE [LARGE SCALE GENOMIC DNA]</scope>
    <source>
        <strain evidence="10 11">14F</strain>
    </source>
</reference>
<evidence type="ECO:0000259" key="8">
    <source>
        <dbReference type="PROSITE" id="PS50880"/>
    </source>
</evidence>
<dbReference type="SMART" id="SM00437">
    <property type="entry name" value="TOP1Ac"/>
    <property type="match status" value="1"/>
</dbReference>
<dbReference type="Pfam" id="PF01751">
    <property type="entry name" value="Toprim"/>
    <property type="match status" value="1"/>
</dbReference>
<dbReference type="InterPro" id="IPR013497">
    <property type="entry name" value="Topo_IA_cen"/>
</dbReference>
<dbReference type="PANTHER" id="PTHR11390">
    <property type="entry name" value="PROKARYOTIC DNA TOPOISOMERASE"/>
    <property type="match status" value="1"/>
</dbReference>
<accession>A0ABU7UHE1</accession>
<comment type="similarity">
    <text evidence="2">Belongs to the type IA topoisomerase family.</text>
</comment>
<dbReference type="InterPro" id="IPR003602">
    <property type="entry name" value="Topo_IA_DNA-bd_dom"/>
</dbReference>
<keyword evidence="11" id="KW-1185">Reference proteome</keyword>
<evidence type="ECO:0000256" key="2">
    <source>
        <dbReference type="ARBA" id="ARBA00009446"/>
    </source>
</evidence>
<evidence type="ECO:0000256" key="7">
    <source>
        <dbReference type="ARBA" id="ARBA00032877"/>
    </source>
</evidence>
<dbReference type="SMART" id="SM00436">
    <property type="entry name" value="TOP1Bc"/>
    <property type="match status" value="1"/>
</dbReference>
<keyword evidence="10" id="KW-0413">Isomerase</keyword>
<dbReference type="EMBL" id="JAZHFS010000001">
    <property type="protein sequence ID" value="MEF2110815.1"/>
    <property type="molecule type" value="Genomic_DNA"/>
</dbReference>
<evidence type="ECO:0000256" key="1">
    <source>
        <dbReference type="ARBA" id="ARBA00000213"/>
    </source>
</evidence>
<feature type="domain" description="Topo IA-type catalytic" evidence="9">
    <location>
        <begin position="155"/>
        <end position="634"/>
    </location>
</feature>
<dbReference type="Proteomes" id="UP001498469">
    <property type="component" value="Unassembled WGS sequence"/>
</dbReference>
<dbReference type="RefSeq" id="WP_216247841.1">
    <property type="nucleotide sequence ID" value="NZ_JAZHFS010000001.1"/>
</dbReference>
<dbReference type="GO" id="GO:0016853">
    <property type="term" value="F:isomerase activity"/>
    <property type="evidence" value="ECO:0007669"/>
    <property type="project" value="UniProtKB-KW"/>
</dbReference>
<evidence type="ECO:0000256" key="4">
    <source>
        <dbReference type="ARBA" id="ARBA00030003"/>
    </source>
</evidence>
<evidence type="ECO:0000256" key="3">
    <source>
        <dbReference type="ARBA" id="ARBA00012891"/>
    </source>
</evidence>
<organism evidence="10 11">
    <name type="scientific">Clostridium frigoriphilum</name>
    <dbReference type="NCBI Taxonomy" id="443253"/>
    <lineage>
        <taxon>Bacteria</taxon>
        <taxon>Bacillati</taxon>
        <taxon>Bacillota</taxon>
        <taxon>Clostridia</taxon>
        <taxon>Eubacteriales</taxon>
        <taxon>Clostridiaceae</taxon>
        <taxon>Clostridium</taxon>
    </lineage>
</organism>
<sequence>MSKALFITEKPSVAAEFAKALKINGRKSDGFIESDKAVVTWCVGHLVTMSYPEKYDMKLKKWSLNTLPFLPKAYKYEVIDGVKKQFNIVKSQLVREDIDRIYVCTDSGREGEYIYRLVDEMAGCPDKQKRRVWIDSQTEAEIIRGVKEAKDLSAYDNLSEAAYLRAKEDYLMGINFSRLLSLVYGKVVSNYLGKSYIVIAVGRVMSCVLGMVVQREREVREFIVTPFYKIIGSFNVSEDCNYDGEWKAVDGSKYFESPMLYNEGGFKTQEDAEKLIGELRDSSIENNVLVENISKKKENKNAPLLFNLAEMQNECSKKFKINPEQTLSLIQALYEKKMLTYPRTDARVLSTAISKEIDQNIRKLMKLNGNTEINNIAKNIIEKKWYSGIAKTKYVDDSKVTDHYAIIPTGEGLQNYSSLKEMEKKVYNLVLRRFLAIFYPPAVYNKVSVITKINKERFFTSDKVCVELGYLEVLKPDNESNDRESTNMKFLSLLKKGQTVTLKELVVKEGKTSPPKRFTTGSIIIAMENAGKLIEDEELREHIKGSGIGTSATRSGILTKLEKIEYIKSNNKTQVVMPTLLGEIIFDVVKNSIPTLLNPELTASWEKGLTMVTQSEIAGDIYMDKLENYIVKNTDRVLQLNNGLRLKSKFDMASEFY</sequence>
<feature type="domain" description="Toprim" evidence="8">
    <location>
        <begin position="3"/>
        <end position="136"/>
    </location>
</feature>
<name>A0ABU7UHE1_9CLOT</name>
<dbReference type="InterPro" id="IPR003601">
    <property type="entry name" value="Topo_IA_2"/>
</dbReference>
<dbReference type="Pfam" id="PF01131">
    <property type="entry name" value="Topoisom_bac"/>
    <property type="match status" value="1"/>
</dbReference>
<comment type="caution">
    <text evidence="10">The sequence shown here is derived from an EMBL/GenBank/DDBJ whole genome shotgun (WGS) entry which is preliminary data.</text>
</comment>
<evidence type="ECO:0000256" key="6">
    <source>
        <dbReference type="ARBA" id="ARBA00032235"/>
    </source>
</evidence>
<dbReference type="PROSITE" id="PS52039">
    <property type="entry name" value="TOPO_IA_2"/>
    <property type="match status" value="1"/>
</dbReference>
<evidence type="ECO:0000313" key="10">
    <source>
        <dbReference type="EMBL" id="MEF2110815.1"/>
    </source>
</evidence>
<dbReference type="SMART" id="SM00493">
    <property type="entry name" value="TOPRIM"/>
    <property type="match status" value="1"/>
</dbReference>
<dbReference type="PANTHER" id="PTHR11390:SF21">
    <property type="entry name" value="DNA TOPOISOMERASE 3-ALPHA"/>
    <property type="match status" value="1"/>
</dbReference>
<dbReference type="InterPro" id="IPR023406">
    <property type="entry name" value="Topo_IA_AS"/>
</dbReference>
<evidence type="ECO:0000313" key="11">
    <source>
        <dbReference type="Proteomes" id="UP001498469"/>
    </source>
</evidence>
<dbReference type="CDD" id="cd00186">
    <property type="entry name" value="TOP1Ac"/>
    <property type="match status" value="1"/>
</dbReference>
<protein>
    <recommendedName>
        <fullName evidence="3">DNA topoisomerase</fullName>
        <ecNumber evidence="3">5.6.2.1</ecNumber>
    </recommendedName>
    <alternativeName>
        <fullName evidence="7">Omega-protein</fullName>
    </alternativeName>
    <alternativeName>
        <fullName evidence="6">Relaxing enzyme</fullName>
    </alternativeName>
    <alternativeName>
        <fullName evidence="4">Swivelase</fullName>
    </alternativeName>
    <alternativeName>
        <fullName evidence="5">Untwisting enzyme</fullName>
    </alternativeName>
</protein>
<gene>
    <name evidence="10" type="ORF">SJI18_00670</name>
</gene>
<dbReference type="InterPro" id="IPR006171">
    <property type="entry name" value="TOPRIM_dom"/>
</dbReference>
<proteinExistence type="inferred from homology"/>
<dbReference type="CDD" id="cd03362">
    <property type="entry name" value="TOPRIM_TopoIA_TopoIII"/>
    <property type="match status" value="1"/>
</dbReference>
<dbReference type="EC" id="5.6.2.1" evidence="3"/>
<dbReference type="PROSITE" id="PS00396">
    <property type="entry name" value="TOPO_IA_1"/>
    <property type="match status" value="1"/>
</dbReference>
<evidence type="ECO:0000259" key="9">
    <source>
        <dbReference type="PROSITE" id="PS52039"/>
    </source>
</evidence>
<dbReference type="InterPro" id="IPR000380">
    <property type="entry name" value="Topo_IA"/>
</dbReference>
<dbReference type="PROSITE" id="PS50880">
    <property type="entry name" value="TOPRIM"/>
    <property type="match status" value="1"/>
</dbReference>
<comment type="catalytic activity">
    <reaction evidence="1">
        <text>ATP-independent breakage of single-stranded DNA, followed by passage and rejoining.</text>
        <dbReference type="EC" id="5.6.2.1"/>
    </reaction>
</comment>
<dbReference type="InterPro" id="IPR034144">
    <property type="entry name" value="TOPRIM_TopoIII"/>
</dbReference>
<evidence type="ECO:0000256" key="5">
    <source>
        <dbReference type="ARBA" id="ARBA00031985"/>
    </source>
</evidence>